<dbReference type="InterPro" id="IPR024088">
    <property type="entry name" value="Tyr-tRNA-ligase_bac-type"/>
</dbReference>
<dbReference type="InterPro" id="IPR036986">
    <property type="entry name" value="S4_RNA-bd_sf"/>
</dbReference>
<name>A0AAD4KJF3_9EURO</name>
<dbReference type="InterPro" id="IPR032005">
    <property type="entry name" value="TyrRSs_C"/>
</dbReference>
<dbReference type="InterPro" id="IPR001412">
    <property type="entry name" value="aa-tRNA-synth_I_CS"/>
</dbReference>
<keyword evidence="4 8" id="KW-0067">ATP-binding</keyword>
<dbReference type="InterPro" id="IPR002307">
    <property type="entry name" value="Tyr-tRNA-ligase"/>
</dbReference>
<evidence type="ECO:0000313" key="11">
    <source>
        <dbReference type="EMBL" id="KAH8693855.1"/>
    </source>
</evidence>
<keyword evidence="6 8" id="KW-0030">Aminoacyl-tRNA synthetase</keyword>
<dbReference type="PROSITE" id="PS00178">
    <property type="entry name" value="AA_TRNA_LIGASE_I"/>
    <property type="match status" value="1"/>
</dbReference>
<dbReference type="CDD" id="cd00805">
    <property type="entry name" value="TyrRS_core"/>
    <property type="match status" value="1"/>
</dbReference>
<evidence type="ECO:0000256" key="1">
    <source>
        <dbReference type="ARBA" id="ARBA00005594"/>
    </source>
</evidence>
<evidence type="ECO:0000256" key="4">
    <source>
        <dbReference type="ARBA" id="ARBA00022840"/>
    </source>
</evidence>
<dbReference type="AlphaFoldDB" id="A0AAD4KJF3"/>
<sequence length="647" mass="73252">MRSAQRVVIFVQSPASCQTYCGRRQLHTRLQRPSVTGTSSVALRRQKRFITQQWIANTKQAKAEWDQWAVEIKEGKRKSFVQLLDERGLLHQVVGLRELLDKILTERRVGFYAGVDPTAPSLHVGHMIPFMVLVWAFHWGYPITFLLGGSTAKFGDPTGRLEERKQEHRSVRTANIASMHMQLKKLSASMEKYGERHGYEHQWAARRALTNNNVWWNKVPFIDVLRDLGMHMRLGPMLGRDTVKTRLEGKGMSFAEFCYPLMQAWDWFHMFRKGTQVQVGGADQYGNILFGMEAVKQLSKNTAIEIDRRNVDEDVEKPIGITTPLLTTASGEKFGKSAGNAIWLDKDLTSTFELYAYFVRTPDDQVERYLKLFTFLPLEEITKIVEKHTEDPSKRVAQHTLAREFLELVHGRQEAETTALQHQQLFRPRSSTAEPTPPPTRASNMPESFAKKPEAGFTNVGAGNIYAPQVNYTNMQNQTVKLPRSLVLGQTLNKVLYSAGLVSSNNEGHRLIANNGASIGSRPGDSGPMSDALAFTPIRPWVAQKTEEFLIEGKLIIFKIGKWKLRVVELVDDAEFEAQGLKAPGWEEFKLNKGKSADEDGSAPRPGKKSSAIRYIKNTPKNEEKSTPREERSPLRYVNSDDPKRSA</sequence>
<organism evidence="11 12">
    <name type="scientific">Talaromyces proteolyticus</name>
    <dbReference type="NCBI Taxonomy" id="1131652"/>
    <lineage>
        <taxon>Eukaryota</taxon>
        <taxon>Fungi</taxon>
        <taxon>Dikarya</taxon>
        <taxon>Ascomycota</taxon>
        <taxon>Pezizomycotina</taxon>
        <taxon>Eurotiomycetes</taxon>
        <taxon>Eurotiomycetidae</taxon>
        <taxon>Eurotiales</taxon>
        <taxon>Trichocomaceae</taxon>
        <taxon>Talaromyces</taxon>
        <taxon>Talaromyces sect. Bacilispori</taxon>
    </lineage>
</organism>
<feature type="region of interest" description="Disordered" evidence="9">
    <location>
        <begin position="591"/>
        <end position="647"/>
    </location>
</feature>
<dbReference type="GO" id="GO:0005829">
    <property type="term" value="C:cytosol"/>
    <property type="evidence" value="ECO:0007669"/>
    <property type="project" value="TreeGrafter"/>
</dbReference>
<dbReference type="Pfam" id="PF00579">
    <property type="entry name" value="tRNA-synt_1b"/>
    <property type="match status" value="1"/>
</dbReference>
<evidence type="ECO:0000256" key="7">
    <source>
        <dbReference type="ARBA" id="ARBA00048248"/>
    </source>
</evidence>
<dbReference type="RefSeq" id="XP_046069525.1">
    <property type="nucleotide sequence ID" value="XM_046211647.1"/>
</dbReference>
<dbReference type="GO" id="GO:0005524">
    <property type="term" value="F:ATP binding"/>
    <property type="evidence" value="ECO:0007669"/>
    <property type="project" value="UniProtKB-KW"/>
</dbReference>
<dbReference type="GO" id="GO:0004831">
    <property type="term" value="F:tyrosine-tRNA ligase activity"/>
    <property type="evidence" value="ECO:0007669"/>
    <property type="project" value="UniProtKB-EC"/>
</dbReference>
<dbReference type="InterPro" id="IPR014729">
    <property type="entry name" value="Rossmann-like_a/b/a_fold"/>
</dbReference>
<dbReference type="SUPFAM" id="SSF52374">
    <property type="entry name" value="Nucleotidylyl transferase"/>
    <property type="match status" value="1"/>
</dbReference>
<dbReference type="Proteomes" id="UP001201262">
    <property type="component" value="Unassembled WGS sequence"/>
</dbReference>
<accession>A0AAD4KJF3</accession>
<dbReference type="NCBIfam" id="TIGR00234">
    <property type="entry name" value="tyrS"/>
    <property type="match status" value="1"/>
</dbReference>
<dbReference type="Gene3D" id="3.40.50.620">
    <property type="entry name" value="HUPs"/>
    <property type="match status" value="1"/>
</dbReference>
<evidence type="ECO:0000313" key="12">
    <source>
        <dbReference type="Proteomes" id="UP001201262"/>
    </source>
</evidence>
<protein>
    <recommendedName>
        <fullName evidence="8">Tyrosine--tRNA ligase</fullName>
        <ecNumber evidence="8">6.1.1.1</ecNumber>
    </recommendedName>
    <alternativeName>
        <fullName evidence="8">Tyrosyl-tRNA synthetase</fullName>
    </alternativeName>
</protein>
<keyword evidence="5 8" id="KW-0648">Protein biosynthesis</keyword>
<dbReference type="Gene3D" id="1.10.240.10">
    <property type="entry name" value="Tyrosyl-Transfer RNA Synthetase"/>
    <property type="match status" value="1"/>
</dbReference>
<dbReference type="PANTHER" id="PTHR11766">
    <property type="entry name" value="TYROSYL-TRNA SYNTHETASE"/>
    <property type="match status" value="1"/>
</dbReference>
<evidence type="ECO:0000256" key="2">
    <source>
        <dbReference type="ARBA" id="ARBA00022598"/>
    </source>
</evidence>
<dbReference type="GO" id="GO:0005739">
    <property type="term" value="C:mitochondrion"/>
    <property type="evidence" value="ECO:0007669"/>
    <property type="project" value="TreeGrafter"/>
</dbReference>
<evidence type="ECO:0000256" key="3">
    <source>
        <dbReference type="ARBA" id="ARBA00022741"/>
    </source>
</evidence>
<dbReference type="PANTHER" id="PTHR11766:SF0">
    <property type="entry name" value="TYROSINE--TRNA LIGASE, MITOCHONDRIAL"/>
    <property type="match status" value="1"/>
</dbReference>
<keyword evidence="2 8" id="KW-0436">Ligase</keyword>
<gene>
    <name evidence="11" type="ORF">BGW36DRAFT_300713</name>
</gene>
<dbReference type="PRINTS" id="PR01040">
    <property type="entry name" value="TRNASYNTHTYR"/>
</dbReference>
<comment type="similarity">
    <text evidence="1 8">Belongs to the class-I aminoacyl-tRNA synthetase family.</text>
</comment>
<dbReference type="FunFam" id="3.40.50.620:FF:000227">
    <property type="entry name" value="Tyrosine--tRNA ligase"/>
    <property type="match status" value="1"/>
</dbReference>
<dbReference type="FunFam" id="1.10.240.10:FF:000001">
    <property type="entry name" value="Tyrosine--tRNA ligase"/>
    <property type="match status" value="1"/>
</dbReference>
<dbReference type="EMBL" id="JAJTJA010000009">
    <property type="protein sequence ID" value="KAH8693855.1"/>
    <property type="molecule type" value="Genomic_DNA"/>
</dbReference>
<proteinExistence type="inferred from homology"/>
<dbReference type="Pfam" id="PF16714">
    <property type="entry name" value="TyrRSs_C"/>
    <property type="match status" value="1"/>
</dbReference>
<dbReference type="GeneID" id="70241934"/>
<feature type="compositionally biased region" description="Basic and acidic residues" evidence="9">
    <location>
        <begin position="620"/>
        <end position="647"/>
    </location>
</feature>
<dbReference type="GO" id="GO:0006437">
    <property type="term" value="P:tyrosyl-tRNA aminoacylation"/>
    <property type="evidence" value="ECO:0007669"/>
    <property type="project" value="InterPro"/>
</dbReference>
<feature type="domain" description="Tyrosyl-tRNA synthetase C-terminal" evidence="10">
    <location>
        <begin position="471"/>
        <end position="587"/>
    </location>
</feature>
<evidence type="ECO:0000256" key="8">
    <source>
        <dbReference type="RuleBase" id="RU361234"/>
    </source>
</evidence>
<feature type="region of interest" description="Disordered" evidence="9">
    <location>
        <begin position="417"/>
        <end position="454"/>
    </location>
</feature>
<dbReference type="EC" id="6.1.1.1" evidence="8"/>
<evidence type="ECO:0000256" key="5">
    <source>
        <dbReference type="ARBA" id="ARBA00022917"/>
    </source>
</evidence>
<evidence type="ECO:0000256" key="6">
    <source>
        <dbReference type="ARBA" id="ARBA00023146"/>
    </source>
</evidence>
<keyword evidence="3 8" id="KW-0547">Nucleotide-binding</keyword>
<dbReference type="Gene3D" id="3.10.290.10">
    <property type="entry name" value="RNA-binding S4 domain"/>
    <property type="match status" value="1"/>
</dbReference>
<comment type="catalytic activity">
    <reaction evidence="7 8">
        <text>tRNA(Tyr) + L-tyrosine + ATP = L-tyrosyl-tRNA(Tyr) + AMP + diphosphate + H(+)</text>
        <dbReference type="Rhea" id="RHEA:10220"/>
        <dbReference type="Rhea" id="RHEA-COMP:9706"/>
        <dbReference type="Rhea" id="RHEA-COMP:9707"/>
        <dbReference type="ChEBI" id="CHEBI:15378"/>
        <dbReference type="ChEBI" id="CHEBI:30616"/>
        <dbReference type="ChEBI" id="CHEBI:33019"/>
        <dbReference type="ChEBI" id="CHEBI:58315"/>
        <dbReference type="ChEBI" id="CHEBI:78442"/>
        <dbReference type="ChEBI" id="CHEBI:78536"/>
        <dbReference type="ChEBI" id="CHEBI:456215"/>
        <dbReference type="EC" id="6.1.1.1"/>
    </reaction>
</comment>
<feature type="compositionally biased region" description="Polar residues" evidence="9">
    <location>
        <begin position="417"/>
        <end position="434"/>
    </location>
</feature>
<dbReference type="InterPro" id="IPR002305">
    <property type="entry name" value="aa-tRNA-synth_Ic"/>
</dbReference>
<reference evidence="11" key="1">
    <citation type="submission" date="2021-12" db="EMBL/GenBank/DDBJ databases">
        <title>Convergent genome expansion in fungi linked to evolution of root-endophyte symbiosis.</title>
        <authorList>
            <consortium name="DOE Joint Genome Institute"/>
            <person name="Ke Y.-H."/>
            <person name="Bonito G."/>
            <person name="Liao H.-L."/>
            <person name="Looney B."/>
            <person name="Rojas-Flechas A."/>
            <person name="Nash J."/>
            <person name="Hameed K."/>
            <person name="Schadt C."/>
            <person name="Martin F."/>
            <person name="Crous P.W."/>
            <person name="Miettinen O."/>
            <person name="Magnuson J.K."/>
            <person name="Labbe J."/>
            <person name="Jacobson D."/>
            <person name="Doktycz M.J."/>
            <person name="Veneault-Fourrey C."/>
            <person name="Kuo A."/>
            <person name="Mondo S."/>
            <person name="Calhoun S."/>
            <person name="Riley R."/>
            <person name="Ohm R."/>
            <person name="LaButti K."/>
            <person name="Andreopoulos B."/>
            <person name="Pangilinan J."/>
            <person name="Nolan M."/>
            <person name="Tritt A."/>
            <person name="Clum A."/>
            <person name="Lipzen A."/>
            <person name="Daum C."/>
            <person name="Barry K."/>
            <person name="Grigoriev I.V."/>
            <person name="Vilgalys R."/>
        </authorList>
    </citation>
    <scope>NUCLEOTIDE SEQUENCE</scope>
    <source>
        <strain evidence="11">PMI_201</strain>
    </source>
</reference>
<keyword evidence="12" id="KW-1185">Reference proteome</keyword>
<evidence type="ECO:0000259" key="10">
    <source>
        <dbReference type="Pfam" id="PF16714"/>
    </source>
</evidence>
<dbReference type="GO" id="GO:0003723">
    <property type="term" value="F:RNA binding"/>
    <property type="evidence" value="ECO:0007669"/>
    <property type="project" value="InterPro"/>
</dbReference>
<comment type="caution">
    <text evidence="11">The sequence shown here is derived from an EMBL/GenBank/DDBJ whole genome shotgun (WGS) entry which is preliminary data.</text>
</comment>
<evidence type="ECO:0000256" key="9">
    <source>
        <dbReference type="SAM" id="MobiDB-lite"/>
    </source>
</evidence>